<keyword evidence="3 4" id="KW-0012">Acyltransferase</keyword>
<dbReference type="EMBL" id="JAXAFO010000026">
    <property type="protein sequence ID" value="MDX6850522.1"/>
    <property type="molecule type" value="Genomic_DNA"/>
</dbReference>
<organism evidence="5 6">
    <name type="scientific">Gilvimarinus gilvus</name>
    <dbReference type="NCBI Taxonomy" id="3058038"/>
    <lineage>
        <taxon>Bacteria</taxon>
        <taxon>Pseudomonadati</taxon>
        <taxon>Pseudomonadota</taxon>
        <taxon>Gammaproteobacteria</taxon>
        <taxon>Cellvibrionales</taxon>
        <taxon>Cellvibrionaceae</taxon>
        <taxon>Gilvimarinus</taxon>
    </lineage>
</organism>
<evidence type="ECO:0000313" key="5">
    <source>
        <dbReference type="EMBL" id="MDX6850522.1"/>
    </source>
</evidence>
<gene>
    <name evidence="4 5" type="primary">aat</name>
    <name evidence="5" type="ORF">SCD92_14215</name>
</gene>
<protein>
    <recommendedName>
        <fullName evidence="4">Leucyl/phenylalanyl-tRNA--protein transferase</fullName>
        <ecNumber evidence="4">2.3.2.6</ecNumber>
    </recommendedName>
    <alternativeName>
        <fullName evidence="4">L/F-transferase</fullName>
    </alternativeName>
    <alternativeName>
        <fullName evidence="4">Leucyltransferase</fullName>
    </alternativeName>
    <alternativeName>
        <fullName evidence="4">Phenyalanyltransferase</fullName>
    </alternativeName>
</protein>
<proteinExistence type="inferred from homology"/>
<sequence>MIQLPWLGPNPSLFPPLEEALSDPEGLLAAGGDLTPSRLVNAYTQGIFPWYEDDQPILWWSPNPRTVVTPDAVHVSRSLRKQLNKNVFSVTCDSCFERVIDACAEPRSEQGGTWITEEMRSAYIELHRLGIAHSVEVFYQDQLVGGLYGVSLGKVFFGESMFSRMSNASKVAFATLGHNLALWGFELIDCQVHSNHLTSLGASNMQREEFAERLTELIGSNSASNWPRHAQLVSA</sequence>
<dbReference type="InterPro" id="IPR042203">
    <property type="entry name" value="Leu/Phe-tRNA_Trfase_C"/>
</dbReference>
<keyword evidence="6" id="KW-1185">Reference proteome</keyword>
<comment type="function">
    <text evidence="4">Functions in the N-end rule pathway of protein degradation where it conjugates Leu, Phe and, less efficiently, Met from aminoacyl-tRNAs to the N-termini of proteins containing an N-terminal arginine or lysine.</text>
</comment>
<keyword evidence="2 4" id="KW-0808">Transferase</keyword>
<comment type="catalytic activity">
    <reaction evidence="4">
        <text>N-terminal L-lysyl-[protein] + L-leucyl-tRNA(Leu) = N-terminal L-leucyl-L-lysyl-[protein] + tRNA(Leu) + H(+)</text>
        <dbReference type="Rhea" id="RHEA:12340"/>
        <dbReference type="Rhea" id="RHEA-COMP:9613"/>
        <dbReference type="Rhea" id="RHEA-COMP:9622"/>
        <dbReference type="Rhea" id="RHEA-COMP:12670"/>
        <dbReference type="Rhea" id="RHEA-COMP:12671"/>
        <dbReference type="ChEBI" id="CHEBI:15378"/>
        <dbReference type="ChEBI" id="CHEBI:65249"/>
        <dbReference type="ChEBI" id="CHEBI:78442"/>
        <dbReference type="ChEBI" id="CHEBI:78494"/>
        <dbReference type="ChEBI" id="CHEBI:133043"/>
        <dbReference type="EC" id="2.3.2.6"/>
    </reaction>
</comment>
<dbReference type="SUPFAM" id="SSF55729">
    <property type="entry name" value="Acyl-CoA N-acyltransferases (Nat)"/>
    <property type="match status" value="1"/>
</dbReference>
<comment type="subcellular location">
    <subcellularLocation>
        <location evidence="4">Cytoplasm</location>
    </subcellularLocation>
</comment>
<dbReference type="GO" id="GO:0008914">
    <property type="term" value="F:leucyl-tRNA--protein transferase activity"/>
    <property type="evidence" value="ECO:0007669"/>
    <property type="project" value="UniProtKB-EC"/>
</dbReference>
<reference evidence="5 6" key="1">
    <citation type="submission" date="2023-11" db="EMBL/GenBank/DDBJ databases">
        <title>Gilvimarinus fulvus sp. nov., isolated from the surface of Kelp.</title>
        <authorList>
            <person name="Sun Y.Y."/>
            <person name="Gong Y."/>
            <person name="Du Z.J."/>
        </authorList>
    </citation>
    <scope>NUCLEOTIDE SEQUENCE [LARGE SCALE GENOMIC DNA]</scope>
    <source>
        <strain evidence="5 6">SDUM040013</strain>
    </source>
</reference>
<dbReference type="Gene3D" id="3.40.630.70">
    <property type="entry name" value="Leucyl/phenylalanyl-tRNA-protein transferase, C-terminal domain"/>
    <property type="match status" value="1"/>
</dbReference>
<dbReference type="InterPro" id="IPR042221">
    <property type="entry name" value="Leu/Phe-tRNA_Trfase_N"/>
</dbReference>
<dbReference type="InterPro" id="IPR004616">
    <property type="entry name" value="Leu/Phe-tRNA_Trfase"/>
</dbReference>
<comment type="catalytic activity">
    <reaction evidence="4">
        <text>N-terminal L-arginyl-[protein] + L-leucyl-tRNA(Leu) = N-terminal L-leucyl-L-arginyl-[protein] + tRNA(Leu) + H(+)</text>
        <dbReference type="Rhea" id="RHEA:50416"/>
        <dbReference type="Rhea" id="RHEA-COMP:9613"/>
        <dbReference type="Rhea" id="RHEA-COMP:9622"/>
        <dbReference type="Rhea" id="RHEA-COMP:12672"/>
        <dbReference type="Rhea" id="RHEA-COMP:12673"/>
        <dbReference type="ChEBI" id="CHEBI:15378"/>
        <dbReference type="ChEBI" id="CHEBI:64719"/>
        <dbReference type="ChEBI" id="CHEBI:78442"/>
        <dbReference type="ChEBI" id="CHEBI:78494"/>
        <dbReference type="ChEBI" id="CHEBI:133044"/>
        <dbReference type="EC" id="2.3.2.6"/>
    </reaction>
</comment>
<keyword evidence="1 4" id="KW-0963">Cytoplasm</keyword>
<name>A0ABU4S086_9GAMM</name>
<evidence type="ECO:0000256" key="2">
    <source>
        <dbReference type="ARBA" id="ARBA00022679"/>
    </source>
</evidence>
<dbReference type="NCBIfam" id="TIGR00667">
    <property type="entry name" value="aat"/>
    <property type="match status" value="1"/>
</dbReference>
<dbReference type="PANTHER" id="PTHR30098:SF2">
    <property type="entry name" value="LEUCYL_PHENYLALANYL-TRNA--PROTEIN TRANSFERASE"/>
    <property type="match status" value="1"/>
</dbReference>
<evidence type="ECO:0000313" key="6">
    <source>
        <dbReference type="Proteomes" id="UP001273505"/>
    </source>
</evidence>
<evidence type="ECO:0000256" key="4">
    <source>
        <dbReference type="HAMAP-Rule" id="MF_00688"/>
    </source>
</evidence>
<dbReference type="InterPro" id="IPR016181">
    <property type="entry name" value="Acyl_CoA_acyltransferase"/>
</dbReference>
<comment type="caution">
    <text evidence="5">The sequence shown here is derived from an EMBL/GenBank/DDBJ whole genome shotgun (WGS) entry which is preliminary data.</text>
</comment>
<dbReference type="Gene3D" id="3.30.70.3550">
    <property type="entry name" value="Leucyl/phenylalanyl-tRNA-protein transferase, N-terminal domain"/>
    <property type="match status" value="1"/>
</dbReference>
<dbReference type="Pfam" id="PF03588">
    <property type="entry name" value="Leu_Phe_trans"/>
    <property type="match status" value="1"/>
</dbReference>
<comment type="similarity">
    <text evidence="4">Belongs to the L/F-transferase family.</text>
</comment>
<dbReference type="RefSeq" id="WP_302724918.1">
    <property type="nucleotide sequence ID" value="NZ_JAULRU010000836.1"/>
</dbReference>
<dbReference type="EC" id="2.3.2.6" evidence="4"/>
<comment type="catalytic activity">
    <reaction evidence="4">
        <text>L-phenylalanyl-tRNA(Phe) + an N-terminal L-alpha-aminoacyl-[protein] = an N-terminal L-phenylalanyl-L-alpha-aminoacyl-[protein] + tRNA(Phe)</text>
        <dbReference type="Rhea" id="RHEA:43632"/>
        <dbReference type="Rhea" id="RHEA-COMP:9668"/>
        <dbReference type="Rhea" id="RHEA-COMP:9699"/>
        <dbReference type="Rhea" id="RHEA-COMP:10636"/>
        <dbReference type="Rhea" id="RHEA-COMP:10637"/>
        <dbReference type="ChEBI" id="CHEBI:78442"/>
        <dbReference type="ChEBI" id="CHEBI:78531"/>
        <dbReference type="ChEBI" id="CHEBI:78597"/>
        <dbReference type="ChEBI" id="CHEBI:83561"/>
        <dbReference type="EC" id="2.3.2.6"/>
    </reaction>
</comment>
<evidence type="ECO:0000256" key="1">
    <source>
        <dbReference type="ARBA" id="ARBA00022490"/>
    </source>
</evidence>
<dbReference type="Proteomes" id="UP001273505">
    <property type="component" value="Unassembled WGS sequence"/>
</dbReference>
<dbReference type="HAMAP" id="MF_00688">
    <property type="entry name" value="Leu_Phe_trans"/>
    <property type="match status" value="1"/>
</dbReference>
<evidence type="ECO:0000256" key="3">
    <source>
        <dbReference type="ARBA" id="ARBA00023315"/>
    </source>
</evidence>
<dbReference type="PANTHER" id="PTHR30098">
    <property type="entry name" value="LEUCYL/PHENYLALANYL-TRNA--PROTEIN TRANSFERASE"/>
    <property type="match status" value="1"/>
</dbReference>
<accession>A0ABU4S086</accession>